<protein>
    <submittedName>
        <fullName evidence="2">FAD/NAD(P)-binding domain-containing protein</fullName>
    </submittedName>
</protein>
<accession>A0AA38RJ08</accession>
<evidence type="ECO:0000313" key="2">
    <source>
        <dbReference type="EMBL" id="KAJ9148960.1"/>
    </source>
</evidence>
<dbReference type="Proteomes" id="UP001174694">
    <property type="component" value="Unassembled WGS sequence"/>
</dbReference>
<dbReference type="GO" id="GO:0016491">
    <property type="term" value="F:oxidoreductase activity"/>
    <property type="evidence" value="ECO:0007669"/>
    <property type="project" value="InterPro"/>
</dbReference>
<name>A0AA38RJ08_9PEZI</name>
<evidence type="ECO:0000313" key="3">
    <source>
        <dbReference type="Proteomes" id="UP001174694"/>
    </source>
</evidence>
<dbReference type="Gene3D" id="1.10.405.20">
    <property type="match status" value="1"/>
</dbReference>
<dbReference type="InterPro" id="IPR002937">
    <property type="entry name" value="Amino_oxidase"/>
</dbReference>
<sequence>MCAFAWRRAADLGAATYSRIAAICCGRSYSTASAGRDVLVRDVCIIGGGTSGVFSAIRLRDAGKTVALIEREHRLGGHNLTYQDAASGAKTEAGVVVIRDSPVAHAFFGRFGIQLVKFDPPPPAATVFVDFTTGKKVDLTPRDPAQAFAVYAAQLARYPFLDHGFDLPDPIPQDLLIPFGEFVKKYDLGAMVMMASKLGQGLGDLLAQPTLYVMKNFGITALKGFENGFLVPEGGDNSEIYVKALAELGENVLLGSSVISARRDAGRVWITVQTPSGQRLVEAKKLLITIPPTGESLKGFDLDAEEQSLFSQFRYSGYWTLLLRNTGIPDSHYIINVGLGTPQHLPRLPAIYEITPTGIPNLVNVKYGSPVALSDEDVTADVMAGLSRLRGAGTVRTDLEPQVALYSSHTPFELTVPVSAIQSGFYGRLNALNGHRGTFYTGAAFQAHDASLLWEYTDRVLRKLL</sequence>
<evidence type="ECO:0000259" key="1">
    <source>
        <dbReference type="Pfam" id="PF01593"/>
    </source>
</evidence>
<comment type="caution">
    <text evidence="2">The sequence shown here is derived from an EMBL/GenBank/DDBJ whole genome shotgun (WGS) entry which is preliminary data.</text>
</comment>
<organism evidence="2 3">
    <name type="scientific">Pleurostoma richardsiae</name>
    <dbReference type="NCBI Taxonomy" id="41990"/>
    <lineage>
        <taxon>Eukaryota</taxon>
        <taxon>Fungi</taxon>
        <taxon>Dikarya</taxon>
        <taxon>Ascomycota</taxon>
        <taxon>Pezizomycotina</taxon>
        <taxon>Sordariomycetes</taxon>
        <taxon>Sordariomycetidae</taxon>
        <taxon>Calosphaeriales</taxon>
        <taxon>Pleurostomataceae</taxon>
        <taxon>Pleurostoma</taxon>
    </lineage>
</organism>
<dbReference type="Gene3D" id="3.50.50.60">
    <property type="entry name" value="FAD/NAD(P)-binding domain"/>
    <property type="match status" value="1"/>
</dbReference>
<dbReference type="Gene3D" id="3.30.70.1990">
    <property type="match status" value="1"/>
</dbReference>
<gene>
    <name evidence="2" type="ORF">NKR23_g4737</name>
</gene>
<dbReference type="Pfam" id="PF01593">
    <property type="entry name" value="Amino_oxidase"/>
    <property type="match status" value="1"/>
</dbReference>
<feature type="domain" description="Amine oxidase" evidence="1">
    <location>
        <begin position="51"/>
        <end position="316"/>
    </location>
</feature>
<dbReference type="EMBL" id="JANBVO010000011">
    <property type="protein sequence ID" value="KAJ9148960.1"/>
    <property type="molecule type" value="Genomic_DNA"/>
</dbReference>
<reference evidence="2" key="1">
    <citation type="submission" date="2022-07" db="EMBL/GenBank/DDBJ databases">
        <title>Fungi with potential for degradation of polypropylene.</title>
        <authorList>
            <person name="Gostincar C."/>
        </authorList>
    </citation>
    <scope>NUCLEOTIDE SEQUENCE</scope>
    <source>
        <strain evidence="2">EXF-13308</strain>
    </source>
</reference>
<dbReference type="SUPFAM" id="SSF51905">
    <property type="entry name" value="FAD/NAD(P)-binding domain"/>
    <property type="match status" value="1"/>
</dbReference>
<proteinExistence type="predicted"/>
<dbReference type="InterPro" id="IPR036188">
    <property type="entry name" value="FAD/NAD-bd_sf"/>
</dbReference>
<keyword evidence="3" id="KW-1185">Reference proteome</keyword>
<dbReference type="AlphaFoldDB" id="A0AA38RJ08"/>